<protein>
    <submittedName>
        <fullName evidence="1">Uncharacterized protein</fullName>
    </submittedName>
</protein>
<name>A0A2P2IYY1_RHIMU</name>
<reference evidence="1" key="1">
    <citation type="submission" date="2018-02" db="EMBL/GenBank/DDBJ databases">
        <title>Rhizophora mucronata_Transcriptome.</title>
        <authorList>
            <person name="Meera S.P."/>
            <person name="Sreeshan A."/>
            <person name="Augustine A."/>
        </authorList>
    </citation>
    <scope>NUCLEOTIDE SEQUENCE</scope>
    <source>
        <tissue evidence="1">Leaf</tissue>
    </source>
</reference>
<dbReference type="EMBL" id="GGEC01005955">
    <property type="protein sequence ID" value="MBW86438.1"/>
    <property type="molecule type" value="Transcribed_RNA"/>
</dbReference>
<dbReference type="AlphaFoldDB" id="A0A2P2IYY1"/>
<evidence type="ECO:0000313" key="1">
    <source>
        <dbReference type="EMBL" id="MBW86438.1"/>
    </source>
</evidence>
<accession>A0A2P2IYY1</accession>
<organism evidence="1">
    <name type="scientific">Rhizophora mucronata</name>
    <name type="common">Asiatic mangrove</name>
    <dbReference type="NCBI Taxonomy" id="61149"/>
    <lineage>
        <taxon>Eukaryota</taxon>
        <taxon>Viridiplantae</taxon>
        <taxon>Streptophyta</taxon>
        <taxon>Embryophyta</taxon>
        <taxon>Tracheophyta</taxon>
        <taxon>Spermatophyta</taxon>
        <taxon>Magnoliopsida</taxon>
        <taxon>eudicotyledons</taxon>
        <taxon>Gunneridae</taxon>
        <taxon>Pentapetalae</taxon>
        <taxon>rosids</taxon>
        <taxon>fabids</taxon>
        <taxon>Malpighiales</taxon>
        <taxon>Rhizophoraceae</taxon>
        <taxon>Rhizophora</taxon>
    </lineage>
</organism>
<proteinExistence type="predicted"/>
<sequence>MKRKKRPRRSSTGVFQFYCILPVMSRFVRFLEFFENHL</sequence>